<dbReference type="GO" id="GO:0008784">
    <property type="term" value="F:alanine racemase activity"/>
    <property type="evidence" value="ECO:0007669"/>
    <property type="project" value="InterPro"/>
</dbReference>
<dbReference type="PANTHER" id="PTHR30511">
    <property type="entry name" value="ALANINE RACEMASE"/>
    <property type="match status" value="1"/>
</dbReference>
<protein>
    <recommendedName>
        <fullName evidence="4">Alanine racemase N-terminal domain-containing protein</fullName>
    </recommendedName>
</protein>
<dbReference type="Pfam" id="PF01168">
    <property type="entry name" value="Ala_racemase_N"/>
    <property type="match status" value="1"/>
</dbReference>
<evidence type="ECO:0000256" key="2">
    <source>
        <dbReference type="ARBA" id="ARBA00022898"/>
    </source>
</evidence>
<sequence length="140" mass="14497">MNTGPPSHVEIDLDALIHNLGHAQQLAGPDKQVIASIKGNAYGHGVLTVAQALQEAGVYALATGSLDEARVLRSHGVTLPVLLFAFSTTELTVQAAREGFVPTLTSFPAAETLASAVTEPVSVYLKIDAGLGRLGEPLAT</sequence>
<evidence type="ECO:0000259" key="4">
    <source>
        <dbReference type="Pfam" id="PF01168"/>
    </source>
</evidence>
<dbReference type="GO" id="GO:0030632">
    <property type="term" value="P:D-alanine biosynthetic process"/>
    <property type="evidence" value="ECO:0007669"/>
    <property type="project" value="TreeGrafter"/>
</dbReference>
<dbReference type="AlphaFoldDB" id="A0A382REB6"/>
<gene>
    <name evidence="5" type="ORF">METZ01_LOCUS348918</name>
</gene>
<dbReference type="InterPro" id="IPR001608">
    <property type="entry name" value="Ala_racemase_N"/>
</dbReference>
<evidence type="ECO:0000313" key="5">
    <source>
        <dbReference type="EMBL" id="SVC96064.1"/>
    </source>
</evidence>
<dbReference type="InterPro" id="IPR020622">
    <property type="entry name" value="Ala_racemase_pyridoxalP-BS"/>
</dbReference>
<dbReference type="InterPro" id="IPR000821">
    <property type="entry name" value="Ala_racemase"/>
</dbReference>
<dbReference type="PROSITE" id="PS00395">
    <property type="entry name" value="ALANINE_RACEMASE"/>
    <property type="match status" value="1"/>
</dbReference>
<dbReference type="SUPFAM" id="SSF51419">
    <property type="entry name" value="PLP-binding barrel"/>
    <property type="match status" value="1"/>
</dbReference>
<comment type="cofactor">
    <cofactor evidence="1">
        <name>pyridoxal 5'-phosphate</name>
        <dbReference type="ChEBI" id="CHEBI:597326"/>
    </cofactor>
</comment>
<keyword evidence="3" id="KW-0413">Isomerase</keyword>
<dbReference type="GO" id="GO:0005829">
    <property type="term" value="C:cytosol"/>
    <property type="evidence" value="ECO:0007669"/>
    <property type="project" value="TreeGrafter"/>
</dbReference>
<dbReference type="Gene3D" id="3.20.20.10">
    <property type="entry name" value="Alanine racemase"/>
    <property type="match status" value="1"/>
</dbReference>
<evidence type="ECO:0000256" key="1">
    <source>
        <dbReference type="ARBA" id="ARBA00001933"/>
    </source>
</evidence>
<feature type="non-terminal residue" evidence="5">
    <location>
        <position position="140"/>
    </location>
</feature>
<dbReference type="InterPro" id="IPR029066">
    <property type="entry name" value="PLP-binding_barrel"/>
</dbReference>
<name>A0A382REB6_9ZZZZ</name>
<dbReference type="PANTHER" id="PTHR30511:SF0">
    <property type="entry name" value="ALANINE RACEMASE, CATABOLIC-RELATED"/>
    <property type="match status" value="1"/>
</dbReference>
<feature type="domain" description="Alanine racemase N-terminal" evidence="4">
    <location>
        <begin position="11"/>
        <end position="135"/>
    </location>
</feature>
<reference evidence="5" key="1">
    <citation type="submission" date="2018-05" db="EMBL/GenBank/DDBJ databases">
        <authorList>
            <person name="Lanie J.A."/>
            <person name="Ng W.-L."/>
            <person name="Kazmierczak K.M."/>
            <person name="Andrzejewski T.M."/>
            <person name="Davidsen T.M."/>
            <person name="Wayne K.J."/>
            <person name="Tettelin H."/>
            <person name="Glass J.I."/>
            <person name="Rusch D."/>
            <person name="Podicherti R."/>
            <person name="Tsui H.-C.T."/>
            <person name="Winkler M.E."/>
        </authorList>
    </citation>
    <scope>NUCLEOTIDE SEQUENCE</scope>
</reference>
<evidence type="ECO:0000256" key="3">
    <source>
        <dbReference type="ARBA" id="ARBA00023235"/>
    </source>
</evidence>
<dbReference type="GO" id="GO:0030170">
    <property type="term" value="F:pyridoxal phosphate binding"/>
    <property type="evidence" value="ECO:0007669"/>
    <property type="project" value="TreeGrafter"/>
</dbReference>
<dbReference type="EMBL" id="UINC01121129">
    <property type="protein sequence ID" value="SVC96064.1"/>
    <property type="molecule type" value="Genomic_DNA"/>
</dbReference>
<dbReference type="PRINTS" id="PR00992">
    <property type="entry name" value="ALARACEMASE"/>
</dbReference>
<proteinExistence type="predicted"/>
<organism evidence="5">
    <name type="scientific">marine metagenome</name>
    <dbReference type="NCBI Taxonomy" id="408172"/>
    <lineage>
        <taxon>unclassified sequences</taxon>
        <taxon>metagenomes</taxon>
        <taxon>ecological metagenomes</taxon>
    </lineage>
</organism>
<accession>A0A382REB6</accession>
<keyword evidence="2" id="KW-0663">Pyridoxal phosphate</keyword>